<name>A0ABP8NG17_9BACT</name>
<keyword evidence="2" id="KW-1185">Reference proteome</keyword>
<accession>A0ABP8NG17</accession>
<comment type="caution">
    <text evidence="1">The sequence shown here is derived from an EMBL/GenBank/DDBJ whole genome shotgun (WGS) entry which is preliminary data.</text>
</comment>
<gene>
    <name evidence="1" type="ORF">GCM10023093_17050</name>
</gene>
<dbReference type="Proteomes" id="UP001500067">
    <property type="component" value="Unassembled WGS sequence"/>
</dbReference>
<evidence type="ECO:0008006" key="3">
    <source>
        <dbReference type="Google" id="ProtNLM"/>
    </source>
</evidence>
<dbReference type="RefSeq" id="WP_345081570.1">
    <property type="nucleotide sequence ID" value="NZ_BAABFA010000010.1"/>
</dbReference>
<organism evidence="1 2">
    <name type="scientific">Nemorincola caseinilytica</name>
    <dbReference type="NCBI Taxonomy" id="2054315"/>
    <lineage>
        <taxon>Bacteria</taxon>
        <taxon>Pseudomonadati</taxon>
        <taxon>Bacteroidota</taxon>
        <taxon>Chitinophagia</taxon>
        <taxon>Chitinophagales</taxon>
        <taxon>Chitinophagaceae</taxon>
        <taxon>Nemorincola</taxon>
    </lineage>
</organism>
<sequence>MALYTLNSEITIDDLQFRGVHEVRIERGIHGYEHKAFINVPHIAHIMKGKRAVPAKKPIGDLFKDGARVSIKLGYDKDLRTEFEGFVVRRNAGMPTEIECEGYCRQLREQKVTAKLSKGMTVKELLELACKGTDVAVECKVDLTLYGKTLTDHTGLQILDEIKKSSDGALNIFFIEPRKLWCGLLYTPFLAGTDVFSLPTVKYRLGWNCLKENDLRERVPNEPVQIYFNGTLVNGDTVRVTSDDDKAKRKEKASFHGIKQEKMITSFVNEKAKKMNYTGYEGSFTSFLQPFALPGYTAMVKDGSYPARDGKYMIESTVVTFGVNGARRHIELGAKMGGANG</sequence>
<dbReference type="EMBL" id="BAABFA010000010">
    <property type="protein sequence ID" value="GAA4465241.1"/>
    <property type="molecule type" value="Genomic_DNA"/>
</dbReference>
<proteinExistence type="predicted"/>
<evidence type="ECO:0000313" key="2">
    <source>
        <dbReference type="Proteomes" id="UP001500067"/>
    </source>
</evidence>
<protein>
    <recommendedName>
        <fullName evidence="3">Phage protein D</fullName>
    </recommendedName>
</protein>
<evidence type="ECO:0000313" key="1">
    <source>
        <dbReference type="EMBL" id="GAA4465241.1"/>
    </source>
</evidence>
<reference evidence="2" key="1">
    <citation type="journal article" date="2019" name="Int. J. Syst. Evol. Microbiol.">
        <title>The Global Catalogue of Microorganisms (GCM) 10K type strain sequencing project: providing services to taxonomists for standard genome sequencing and annotation.</title>
        <authorList>
            <consortium name="The Broad Institute Genomics Platform"/>
            <consortium name="The Broad Institute Genome Sequencing Center for Infectious Disease"/>
            <person name="Wu L."/>
            <person name="Ma J."/>
        </authorList>
    </citation>
    <scope>NUCLEOTIDE SEQUENCE [LARGE SCALE GENOMIC DNA]</scope>
    <source>
        <strain evidence="2">JCM 32105</strain>
    </source>
</reference>